<dbReference type="InParanoid" id="C4JET9"/>
<name>C4JET9_UNCRE</name>
<dbReference type="EMBL" id="CH476615">
    <property type="protein sequence ID" value="EEP77400.1"/>
    <property type="molecule type" value="Genomic_DNA"/>
</dbReference>
<dbReference type="Proteomes" id="UP000002058">
    <property type="component" value="Unassembled WGS sequence"/>
</dbReference>
<gene>
    <name evidence="2" type="ORF">UREG_02249</name>
</gene>
<evidence type="ECO:0000256" key="1">
    <source>
        <dbReference type="SAM" id="MobiDB-lite"/>
    </source>
</evidence>
<organism evidence="2 3">
    <name type="scientific">Uncinocarpus reesii (strain UAMH 1704)</name>
    <dbReference type="NCBI Taxonomy" id="336963"/>
    <lineage>
        <taxon>Eukaryota</taxon>
        <taxon>Fungi</taxon>
        <taxon>Dikarya</taxon>
        <taxon>Ascomycota</taxon>
        <taxon>Pezizomycotina</taxon>
        <taxon>Eurotiomycetes</taxon>
        <taxon>Eurotiomycetidae</taxon>
        <taxon>Onygenales</taxon>
        <taxon>Onygenaceae</taxon>
        <taxon>Uncinocarpus</taxon>
    </lineage>
</organism>
<keyword evidence="3" id="KW-1185">Reference proteome</keyword>
<dbReference type="HOGENOM" id="CLU_2887513_0_0_1"/>
<accession>C4JET9</accession>
<dbReference type="RefSeq" id="XP_002542733.1">
    <property type="nucleotide sequence ID" value="XM_002542687.1"/>
</dbReference>
<evidence type="ECO:0000313" key="3">
    <source>
        <dbReference type="Proteomes" id="UP000002058"/>
    </source>
</evidence>
<dbReference type="GeneID" id="8441527"/>
<evidence type="ECO:0000313" key="2">
    <source>
        <dbReference type="EMBL" id="EEP77400.1"/>
    </source>
</evidence>
<reference evidence="3" key="1">
    <citation type="journal article" date="2009" name="Genome Res.">
        <title>Comparative genomic analyses of the human fungal pathogens Coccidioides and their relatives.</title>
        <authorList>
            <person name="Sharpton T.J."/>
            <person name="Stajich J.E."/>
            <person name="Rounsley S.D."/>
            <person name="Gardner M.J."/>
            <person name="Wortman J.R."/>
            <person name="Jordar V.S."/>
            <person name="Maiti R."/>
            <person name="Kodira C.D."/>
            <person name="Neafsey D.E."/>
            <person name="Zeng Q."/>
            <person name="Hung C.-Y."/>
            <person name="McMahan C."/>
            <person name="Muszewska A."/>
            <person name="Grynberg M."/>
            <person name="Mandel M.A."/>
            <person name="Kellner E.M."/>
            <person name="Barker B.M."/>
            <person name="Galgiani J.N."/>
            <person name="Orbach M.J."/>
            <person name="Kirkland T.N."/>
            <person name="Cole G.T."/>
            <person name="Henn M.R."/>
            <person name="Birren B.W."/>
            <person name="Taylor J.W."/>
        </authorList>
    </citation>
    <scope>NUCLEOTIDE SEQUENCE [LARGE SCALE GENOMIC DNA]</scope>
    <source>
        <strain evidence="3">UAMH 1704</strain>
    </source>
</reference>
<protein>
    <submittedName>
        <fullName evidence="2">Uncharacterized protein</fullName>
    </submittedName>
</protein>
<sequence>MAETAPRADSVRNNPSHSRPREIADPGTQRRGVWKPEVLSGMGLGVAKDRSFAVRRDSNTQAS</sequence>
<feature type="region of interest" description="Disordered" evidence="1">
    <location>
        <begin position="1"/>
        <end position="36"/>
    </location>
</feature>
<dbReference type="AlphaFoldDB" id="C4JET9"/>
<proteinExistence type="predicted"/>
<dbReference type="VEuPathDB" id="FungiDB:UREG_02249"/>
<dbReference type="KEGG" id="ure:UREG_02249"/>